<dbReference type="PANTHER" id="PTHR32039">
    <property type="entry name" value="MAGNESIUM-CHELATASE SUBUNIT CHLI"/>
    <property type="match status" value="1"/>
</dbReference>
<keyword evidence="2" id="KW-0547">Nucleotide-binding</keyword>
<gene>
    <name evidence="5" type="ORF">A2940_00460</name>
</gene>
<dbReference type="GO" id="GO:0005524">
    <property type="term" value="F:ATP binding"/>
    <property type="evidence" value="ECO:0007669"/>
    <property type="project" value="UniProtKB-KW"/>
</dbReference>
<dbReference type="Pfam" id="PF13335">
    <property type="entry name" value="Mg_chelatase_C"/>
    <property type="match status" value="1"/>
</dbReference>
<feature type="domain" description="AAA+ ATPase" evidence="4">
    <location>
        <begin position="213"/>
        <end position="396"/>
    </location>
</feature>
<organism evidence="5 6">
    <name type="scientific">Candidatus Wildermuthbacteria bacterium RIFCSPLOWO2_01_FULL_48_29</name>
    <dbReference type="NCBI Taxonomy" id="1802462"/>
    <lineage>
        <taxon>Bacteria</taxon>
        <taxon>Candidatus Wildermuthiibacteriota</taxon>
    </lineage>
</organism>
<sequence length="518" mass="56356">MLIKVASALHIGLETVGVDVEINMASRGLPGFEIVGLPSKAVDESKERVRTAIVNSQIEFPPRKITVNLAPADIPKEGSFYDLPIAVGILSSVLDFRIPKKALFFGELSLDGSLRHTKGALLLALYAKEAGYTHLFVPKDSVNEAAVIPEITVYPVAHLAEVVEHLAGRYALQPVVMPLPSSLSENLPSAEFDMAEILGQEQAKRAMEIAAAGGHNILMVGSPGAGKTMLARALPGILPPLQTTESLEVTKIYSASGNIPAGGGLLATRPFRAPHHSTSLVGLIGGGSKPQPGEISLAHRGVLFLDEFNEFPRAVLEALRQPLEDGTVTIARSLRRVQYPAQFMLVASANPCPCGYLNHPKKPCICSPREVQKYQKRTSGPILDRIDLHVEVPAVEVDDLAQHFSAGQEGAGLAPETSQKIRERIQQARDIQQQRFSSDNIRVNAEMKNAHLKQHVKLTPAVEQILRQAANRFQLSARSYFRMQKIARTIADLDGVSEIAVKHMAEALQYRPKINNEE</sequence>
<dbReference type="SUPFAM" id="SSF52540">
    <property type="entry name" value="P-loop containing nucleoside triphosphate hydrolases"/>
    <property type="match status" value="1"/>
</dbReference>
<dbReference type="InterPro" id="IPR000523">
    <property type="entry name" value="Mg_chelatse_chII-like_cat_dom"/>
</dbReference>
<name>A0A1G2RQ15_9BACT</name>
<evidence type="ECO:0000313" key="6">
    <source>
        <dbReference type="Proteomes" id="UP000178421"/>
    </source>
</evidence>
<dbReference type="InterPro" id="IPR014721">
    <property type="entry name" value="Ribsml_uS5_D2-typ_fold_subgr"/>
</dbReference>
<dbReference type="InterPro" id="IPR045006">
    <property type="entry name" value="CHLI-like"/>
</dbReference>
<keyword evidence="3" id="KW-0067">ATP-binding</keyword>
<dbReference type="InterPro" id="IPR003593">
    <property type="entry name" value="AAA+_ATPase"/>
</dbReference>
<evidence type="ECO:0000256" key="2">
    <source>
        <dbReference type="ARBA" id="ARBA00022741"/>
    </source>
</evidence>
<reference evidence="5 6" key="1">
    <citation type="journal article" date="2016" name="Nat. Commun.">
        <title>Thousands of microbial genomes shed light on interconnected biogeochemical processes in an aquifer system.</title>
        <authorList>
            <person name="Anantharaman K."/>
            <person name="Brown C.T."/>
            <person name="Hug L.A."/>
            <person name="Sharon I."/>
            <person name="Castelle C.J."/>
            <person name="Probst A.J."/>
            <person name="Thomas B.C."/>
            <person name="Singh A."/>
            <person name="Wilkins M.J."/>
            <person name="Karaoz U."/>
            <person name="Brodie E.L."/>
            <person name="Williams K.H."/>
            <person name="Hubbard S.S."/>
            <person name="Banfield J.F."/>
        </authorList>
    </citation>
    <scope>NUCLEOTIDE SEQUENCE [LARGE SCALE GENOMIC DNA]</scope>
</reference>
<dbReference type="PRINTS" id="PR01657">
    <property type="entry name" value="MCMFAMILY"/>
</dbReference>
<dbReference type="Pfam" id="PF01078">
    <property type="entry name" value="Mg_chelatase"/>
    <property type="match status" value="1"/>
</dbReference>
<dbReference type="InterPro" id="IPR025158">
    <property type="entry name" value="Mg_chelat-rel_C"/>
</dbReference>
<protein>
    <submittedName>
        <fullName evidence="5">Magnesium chelatase</fullName>
    </submittedName>
</protein>
<comment type="similarity">
    <text evidence="1">Belongs to the Mg-chelatase subunits D/I family. ComM subfamily.</text>
</comment>
<evidence type="ECO:0000256" key="1">
    <source>
        <dbReference type="ARBA" id="ARBA00006354"/>
    </source>
</evidence>
<accession>A0A1G2RQ15</accession>
<dbReference type="PANTHER" id="PTHR32039:SF7">
    <property type="entry name" value="COMPETENCE PROTEIN COMM"/>
    <property type="match status" value="1"/>
</dbReference>
<dbReference type="Gene3D" id="3.30.230.10">
    <property type="match status" value="1"/>
</dbReference>
<evidence type="ECO:0000313" key="5">
    <source>
        <dbReference type="EMBL" id="OHA74111.1"/>
    </source>
</evidence>
<dbReference type="AlphaFoldDB" id="A0A1G2RQ15"/>
<dbReference type="InterPro" id="IPR004482">
    <property type="entry name" value="Mg_chelat-rel"/>
</dbReference>
<dbReference type="NCBIfam" id="TIGR00368">
    <property type="entry name" value="YifB family Mg chelatase-like AAA ATPase"/>
    <property type="match status" value="1"/>
</dbReference>
<comment type="caution">
    <text evidence="5">The sequence shown here is derived from an EMBL/GenBank/DDBJ whole genome shotgun (WGS) entry which is preliminary data.</text>
</comment>
<dbReference type="Proteomes" id="UP000178421">
    <property type="component" value="Unassembled WGS sequence"/>
</dbReference>
<dbReference type="EMBL" id="MHUH01000005">
    <property type="protein sequence ID" value="OHA74111.1"/>
    <property type="molecule type" value="Genomic_DNA"/>
</dbReference>
<proteinExistence type="inferred from homology"/>
<dbReference type="SMART" id="SM00382">
    <property type="entry name" value="AAA"/>
    <property type="match status" value="1"/>
</dbReference>
<evidence type="ECO:0000259" key="4">
    <source>
        <dbReference type="SMART" id="SM00382"/>
    </source>
</evidence>
<evidence type="ECO:0000256" key="3">
    <source>
        <dbReference type="ARBA" id="ARBA00022840"/>
    </source>
</evidence>
<dbReference type="InterPro" id="IPR020568">
    <property type="entry name" value="Ribosomal_Su5_D2-typ_SF"/>
</dbReference>
<dbReference type="InterPro" id="IPR001208">
    <property type="entry name" value="MCM_dom"/>
</dbReference>
<dbReference type="InterPro" id="IPR027417">
    <property type="entry name" value="P-loop_NTPase"/>
</dbReference>
<dbReference type="Pfam" id="PF13541">
    <property type="entry name" value="ChlI"/>
    <property type="match status" value="1"/>
</dbReference>
<dbReference type="Gene3D" id="3.40.50.300">
    <property type="entry name" value="P-loop containing nucleotide triphosphate hydrolases"/>
    <property type="match status" value="1"/>
</dbReference>
<dbReference type="GO" id="GO:0003677">
    <property type="term" value="F:DNA binding"/>
    <property type="evidence" value="ECO:0007669"/>
    <property type="project" value="InterPro"/>
</dbReference>
<dbReference type="SUPFAM" id="SSF54211">
    <property type="entry name" value="Ribosomal protein S5 domain 2-like"/>
    <property type="match status" value="1"/>
</dbReference>